<proteinExistence type="predicted"/>
<dbReference type="GO" id="GO:0008915">
    <property type="term" value="F:lipid-A-disaccharide synthase activity"/>
    <property type="evidence" value="ECO:0007669"/>
    <property type="project" value="UniProtKB-UniRule"/>
</dbReference>
<evidence type="ECO:0000256" key="3">
    <source>
        <dbReference type="ARBA" id="ARBA00020902"/>
    </source>
</evidence>
<evidence type="ECO:0000256" key="5">
    <source>
        <dbReference type="ARBA" id="ARBA00022556"/>
    </source>
</evidence>
<dbReference type="EC" id="2.4.1.182" evidence="2 10"/>
<keyword evidence="7" id="KW-0808">Transferase</keyword>
<keyword evidence="8" id="KW-0443">Lipid metabolism</keyword>
<dbReference type="InterPro" id="IPR003835">
    <property type="entry name" value="Glyco_trans_19"/>
</dbReference>
<accession>A0A1F4TVL7</accession>
<dbReference type="GO" id="GO:0009245">
    <property type="term" value="P:lipid A biosynthetic process"/>
    <property type="evidence" value="ECO:0007669"/>
    <property type="project" value="UniProtKB-UniRule"/>
</dbReference>
<evidence type="ECO:0000256" key="8">
    <source>
        <dbReference type="ARBA" id="ARBA00023098"/>
    </source>
</evidence>
<dbReference type="PANTHER" id="PTHR30372:SF4">
    <property type="entry name" value="LIPID-A-DISACCHARIDE SYNTHASE, MITOCHONDRIAL-RELATED"/>
    <property type="match status" value="1"/>
</dbReference>
<keyword evidence="4" id="KW-0444">Lipid biosynthesis</keyword>
<evidence type="ECO:0000256" key="7">
    <source>
        <dbReference type="ARBA" id="ARBA00022679"/>
    </source>
</evidence>
<organism evidence="11 12">
    <name type="scientific">candidate division WOR-1 bacterium RIFOXYB2_FULL_48_7</name>
    <dbReference type="NCBI Taxonomy" id="1802583"/>
    <lineage>
        <taxon>Bacteria</taxon>
        <taxon>Bacillati</taxon>
        <taxon>Saganbacteria</taxon>
    </lineage>
</organism>
<gene>
    <name evidence="11" type="ORF">A2311_06840</name>
</gene>
<protein>
    <recommendedName>
        <fullName evidence="3 10">Lipid-A-disaccharide synthase</fullName>
        <ecNumber evidence="2 10">2.4.1.182</ecNumber>
    </recommendedName>
</protein>
<evidence type="ECO:0000256" key="6">
    <source>
        <dbReference type="ARBA" id="ARBA00022676"/>
    </source>
</evidence>
<evidence type="ECO:0000313" key="11">
    <source>
        <dbReference type="EMBL" id="OGC36764.1"/>
    </source>
</evidence>
<dbReference type="Pfam" id="PF02684">
    <property type="entry name" value="LpxB"/>
    <property type="match status" value="1"/>
</dbReference>
<evidence type="ECO:0000256" key="10">
    <source>
        <dbReference type="NCBIfam" id="TIGR00215"/>
    </source>
</evidence>
<keyword evidence="5" id="KW-0441">Lipid A biosynthesis</keyword>
<dbReference type="Proteomes" id="UP000178951">
    <property type="component" value="Unassembled WGS sequence"/>
</dbReference>
<dbReference type="GO" id="GO:0005543">
    <property type="term" value="F:phospholipid binding"/>
    <property type="evidence" value="ECO:0007669"/>
    <property type="project" value="TreeGrafter"/>
</dbReference>
<dbReference type="AlphaFoldDB" id="A0A1F4TVL7"/>
<dbReference type="EMBL" id="MEUF01000006">
    <property type="protein sequence ID" value="OGC36764.1"/>
    <property type="molecule type" value="Genomic_DNA"/>
</dbReference>
<dbReference type="GO" id="GO:0016020">
    <property type="term" value="C:membrane"/>
    <property type="evidence" value="ECO:0007669"/>
    <property type="project" value="GOC"/>
</dbReference>
<comment type="catalytic activity">
    <reaction evidence="9">
        <text>a lipid X + a UDP-2-N,3-O-bis[(3R)-3-hydroxyacyl]-alpha-D-glucosamine = a lipid A disaccharide + UDP + H(+)</text>
        <dbReference type="Rhea" id="RHEA:67828"/>
        <dbReference type="ChEBI" id="CHEBI:15378"/>
        <dbReference type="ChEBI" id="CHEBI:58223"/>
        <dbReference type="ChEBI" id="CHEBI:137748"/>
        <dbReference type="ChEBI" id="CHEBI:176338"/>
        <dbReference type="ChEBI" id="CHEBI:176343"/>
        <dbReference type="EC" id="2.4.1.182"/>
    </reaction>
</comment>
<dbReference type="STRING" id="1802583.A2311_06840"/>
<name>A0A1F4TVL7_UNCSA</name>
<dbReference type="PANTHER" id="PTHR30372">
    <property type="entry name" value="LIPID-A-DISACCHARIDE SYNTHASE"/>
    <property type="match status" value="1"/>
</dbReference>
<evidence type="ECO:0000256" key="2">
    <source>
        <dbReference type="ARBA" id="ARBA00012687"/>
    </source>
</evidence>
<evidence type="ECO:0000256" key="9">
    <source>
        <dbReference type="ARBA" id="ARBA00048975"/>
    </source>
</evidence>
<keyword evidence="6" id="KW-0328">Glycosyltransferase</keyword>
<evidence type="ECO:0000256" key="1">
    <source>
        <dbReference type="ARBA" id="ARBA00002056"/>
    </source>
</evidence>
<evidence type="ECO:0000256" key="4">
    <source>
        <dbReference type="ARBA" id="ARBA00022516"/>
    </source>
</evidence>
<reference evidence="11 12" key="1">
    <citation type="journal article" date="2016" name="Nat. Commun.">
        <title>Thousands of microbial genomes shed light on interconnected biogeochemical processes in an aquifer system.</title>
        <authorList>
            <person name="Anantharaman K."/>
            <person name="Brown C.T."/>
            <person name="Hug L.A."/>
            <person name="Sharon I."/>
            <person name="Castelle C.J."/>
            <person name="Probst A.J."/>
            <person name="Thomas B.C."/>
            <person name="Singh A."/>
            <person name="Wilkins M.J."/>
            <person name="Karaoz U."/>
            <person name="Brodie E.L."/>
            <person name="Williams K.H."/>
            <person name="Hubbard S.S."/>
            <person name="Banfield J.F."/>
        </authorList>
    </citation>
    <scope>NUCLEOTIDE SEQUENCE [LARGE SCALE GENOMIC DNA]</scope>
</reference>
<dbReference type="NCBIfam" id="TIGR00215">
    <property type="entry name" value="lpxB"/>
    <property type="match status" value="1"/>
</dbReference>
<sequence length="369" mass="40695">MKIFVSAGEVSGDVHGAYLINELKRQKPGLQFFGVGSDNLAAAGARIDFDISRRGTIGIIEALPNILPIFSVYQQLKKLLLKEKPDLAILIDSQGFNVPLARFCRRHKIKTVYYIAPQEWLWGTVQKVKALANLIDKIIAIFPPEYSAYKSAGANVSYFGHPLIDIVTSRATAIPGRIALCPGSRTQELKVMLPILLQAAMIIQKRSPNCEFVIPAANSRILAAINSYINQSSIKPKRLIISDKNRYDLLVSSELAICTSGTINLEASLLGVPNIMAYKLSWLTYFIGKYLLHIDRKIKYFSMPNILLGRLVVPELVMDEATPEKIARQADGILADAALKKTMLSSFAELRTLLGSPGVISKAATEILR</sequence>
<dbReference type="SUPFAM" id="SSF53756">
    <property type="entry name" value="UDP-Glycosyltransferase/glycogen phosphorylase"/>
    <property type="match status" value="1"/>
</dbReference>
<comment type="function">
    <text evidence="1">Condensation of UDP-2,3-diacylglucosamine and 2,3-diacylglucosamine-1-phosphate to form lipid A disaccharide, a precursor of lipid A, a phosphorylated glycolipid that anchors the lipopolysaccharide to the outer membrane of the cell.</text>
</comment>
<comment type="caution">
    <text evidence="11">The sequence shown here is derived from an EMBL/GenBank/DDBJ whole genome shotgun (WGS) entry which is preliminary data.</text>
</comment>
<evidence type="ECO:0000313" key="12">
    <source>
        <dbReference type="Proteomes" id="UP000178951"/>
    </source>
</evidence>